<proteinExistence type="predicted"/>
<organism evidence="4">
    <name type="scientific">Enterobius vermicularis</name>
    <name type="common">Human pinworm</name>
    <dbReference type="NCBI Taxonomy" id="51028"/>
    <lineage>
        <taxon>Eukaryota</taxon>
        <taxon>Metazoa</taxon>
        <taxon>Ecdysozoa</taxon>
        <taxon>Nematoda</taxon>
        <taxon>Chromadorea</taxon>
        <taxon>Rhabditida</taxon>
        <taxon>Spirurina</taxon>
        <taxon>Oxyuridomorpha</taxon>
        <taxon>Oxyuroidea</taxon>
        <taxon>Oxyuridae</taxon>
        <taxon>Enterobius</taxon>
    </lineage>
</organism>
<dbReference type="Proteomes" id="UP000274131">
    <property type="component" value="Unassembled WGS sequence"/>
</dbReference>
<sequence length="170" mass="20047">MQHCCRRRRRCCCYCFNCCLICILFILYQYIAIVNGIVRAGTASAHEALIGYEICYKYCPNDIYKKCTAELDYDQTSWSYYCADDVDELPVKGINYEQKFLDYWDYSSSFNIKKNSRQPVELKNRIGQNKYQEKYKARLLKAFGMRPDLKQFSQALSDYGKHLSGPRESF</sequence>
<dbReference type="EMBL" id="UXUI01008666">
    <property type="protein sequence ID" value="VDD92082.1"/>
    <property type="molecule type" value="Genomic_DNA"/>
</dbReference>
<keyword evidence="1" id="KW-0472">Membrane</keyword>
<protein>
    <submittedName>
        <fullName evidence="4">Apple domain-containing protein</fullName>
    </submittedName>
</protein>
<dbReference type="AlphaFoldDB" id="A0A0N4VA30"/>
<evidence type="ECO:0000313" key="4">
    <source>
        <dbReference type="WBParaSite" id="EVEC_0000731201-mRNA-1"/>
    </source>
</evidence>
<reference evidence="2 3" key="2">
    <citation type="submission" date="2018-10" db="EMBL/GenBank/DDBJ databases">
        <authorList>
            <consortium name="Pathogen Informatics"/>
        </authorList>
    </citation>
    <scope>NUCLEOTIDE SEQUENCE [LARGE SCALE GENOMIC DNA]</scope>
</reference>
<keyword evidence="1" id="KW-0812">Transmembrane</keyword>
<name>A0A0N4VA30_ENTVE</name>
<reference evidence="4" key="1">
    <citation type="submission" date="2017-02" db="UniProtKB">
        <authorList>
            <consortium name="WormBaseParasite"/>
        </authorList>
    </citation>
    <scope>IDENTIFICATION</scope>
</reference>
<evidence type="ECO:0000256" key="1">
    <source>
        <dbReference type="SAM" id="Phobius"/>
    </source>
</evidence>
<feature type="transmembrane region" description="Helical" evidence="1">
    <location>
        <begin position="12"/>
        <end position="31"/>
    </location>
</feature>
<evidence type="ECO:0000313" key="3">
    <source>
        <dbReference type="Proteomes" id="UP000274131"/>
    </source>
</evidence>
<gene>
    <name evidence="2" type="ORF">EVEC_LOCUS6833</name>
</gene>
<keyword evidence="3" id="KW-1185">Reference proteome</keyword>
<evidence type="ECO:0000313" key="2">
    <source>
        <dbReference type="EMBL" id="VDD92082.1"/>
    </source>
</evidence>
<keyword evidence="1" id="KW-1133">Transmembrane helix</keyword>
<accession>A0A0N4VA30</accession>
<dbReference type="WBParaSite" id="EVEC_0000731201-mRNA-1">
    <property type="protein sequence ID" value="EVEC_0000731201-mRNA-1"/>
    <property type="gene ID" value="EVEC_0000731201"/>
</dbReference>